<evidence type="ECO:0000313" key="3">
    <source>
        <dbReference type="Proteomes" id="UP000799428"/>
    </source>
</evidence>
<feature type="region of interest" description="Disordered" evidence="1">
    <location>
        <begin position="199"/>
        <end position="228"/>
    </location>
</feature>
<evidence type="ECO:0008006" key="4">
    <source>
        <dbReference type="Google" id="ProtNLM"/>
    </source>
</evidence>
<dbReference type="OrthoDB" id="5388486at2759"/>
<dbReference type="PANTHER" id="PTHR23225:SF2">
    <property type="entry name" value="AT09679P-RELATED"/>
    <property type="match status" value="1"/>
</dbReference>
<evidence type="ECO:0000256" key="1">
    <source>
        <dbReference type="SAM" id="MobiDB-lite"/>
    </source>
</evidence>
<sequence length="553" mass="63893">MTINQYNPLPQISCSDPSTFAAWQYEQNKQMNFYQHTGLQSGIMHAEDMEYNDFDDFDDNGAIDEHGMQRFMYEAFPISHNVLHAKFDRGTPLQAQHLKQYEQPWPSLDFCAYSPRNASPDGTSISGTSSQALQSELQSPHSFQTVLYETPNDFQQSPLPYSCADYFDEGGYPIEPPLTDGSICLQEIEFQHPEHETIAEEQEDEHDHEHEHEHEHEHGHNRNRNQVNMKPEHEYDAELDYPKMELTPDSYQSYPPDSGISNSIRDAESVQPMPSMGDEEVSDSDYKPSPKVNRRRSSAASNGSTRQTQRRRPRKSAAVSTHSTPRRITKRTRNPNTSPTTSKASNSAEIDARPFPCPFAGYGCQSNFVSKNEWKRHVSTQHIKLGFWRCDLCTTSVDPHDDNTVYHNDFNRKDLFTQHLRRMHAAASNPSTVRVQRNNAQVVTEDNISEHQQRCYQTLRRTPPQSNCLYCERIFKGPDSWEERMEHVGRHLEQERKENRAITGPEGWKRDDLLERWLVDEDLVAMERGMWKIGDGKNRRSGQSKQELLTVED</sequence>
<accession>A0A6G1K5L2</accession>
<keyword evidence="3" id="KW-1185">Reference proteome</keyword>
<gene>
    <name evidence="2" type="ORF">K504DRAFT_42505</name>
</gene>
<feature type="compositionally biased region" description="Basic residues" evidence="1">
    <location>
        <begin position="324"/>
        <end position="333"/>
    </location>
</feature>
<organism evidence="2 3">
    <name type="scientific">Pleomassaria siparia CBS 279.74</name>
    <dbReference type="NCBI Taxonomy" id="1314801"/>
    <lineage>
        <taxon>Eukaryota</taxon>
        <taxon>Fungi</taxon>
        <taxon>Dikarya</taxon>
        <taxon>Ascomycota</taxon>
        <taxon>Pezizomycotina</taxon>
        <taxon>Dothideomycetes</taxon>
        <taxon>Pleosporomycetidae</taxon>
        <taxon>Pleosporales</taxon>
        <taxon>Pleomassariaceae</taxon>
        <taxon>Pleomassaria</taxon>
    </lineage>
</organism>
<dbReference type="Proteomes" id="UP000799428">
    <property type="component" value="Unassembled WGS sequence"/>
</dbReference>
<dbReference type="AlphaFoldDB" id="A0A6G1K5L2"/>
<feature type="region of interest" description="Disordered" evidence="1">
    <location>
        <begin position="534"/>
        <end position="553"/>
    </location>
</feature>
<dbReference type="PANTHER" id="PTHR23225">
    <property type="entry name" value="ZINC FINGER PROTEIN"/>
    <property type="match status" value="1"/>
</dbReference>
<dbReference type="EMBL" id="MU005773">
    <property type="protein sequence ID" value="KAF2707731.1"/>
    <property type="molecule type" value="Genomic_DNA"/>
</dbReference>
<protein>
    <recommendedName>
        <fullName evidence="4">C2H2-type domain-containing protein</fullName>
    </recommendedName>
</protein>
<dbReference type="GO" id="GO:0003700">
    <property type="term" value="F:DNA-binding transcription factor activity"/>
    <property type="evidence" value="ECO:0007669"/>
    <property type="project" value="InterPro"/>
</dbReference>
<name>A0A6G1K5L2_9PLEO</name>
<feature type="compositionally biased region" description="Basic and acidic residues" evidence="1">
    <location>
        <begin position="205"/>
        <end position="220"/>
    </location>
</feature>
<feature type="compositionally biased region" description="Polar residues" evidence="1">
    <location>
        <begin position="334"/>
        <end position="348"/>
    </location>
</feature>
<evidence type="ECO:0000313" key="2">
    <source>
        <dbReference type="EMBL" id="KAF2707731.1"/>
    </source>
</evidence>
<dbReference type="Gene3D" id="3.30.160.60">
    <property type="entry name" value="Classic Zinc Finger"/>
    <property type="match status" value="1"/>
</dbReference>
<feature type="region of interest" description="Disordered" evidence="1">
    <location>
        <begin position="269"/>
        <end position="350"/>
    </location>
</feature>
<feature type="region of interest" description="Disordered" evidence="1">
    <location>
        <begin position="119"/>
        <end position="138"/>
    </location>
</feature>
<proteinExistence type="predicted"/>
<reference evidence="2" key="1">
    <citation type="journal article" date="2020" name="Stud. Mycol.">
        <title>101 Dothideomycetes genomes: a test case for predicting lifestyles and emergence of pathogens.</title>
        <authorList>
            <person name="Haridas S."/>
            <person name="Albert R."/>
            <person name="Binder M."/>
            <person name="Bloem J."/>
            <person name="Labutti K."/>
            <person name="Salamov A."/>
            <person name="Andreopoulos B."/>
            <person name="Baker S."/>
            <person name="Barry K."/>
            <person name="Bills G."/>
            <person name="Bluhm B."/>
            <person name="Cannon C."/>
            <person name="Castanera R."/>
            <person name="Culley D."/>
            <person name="Daum C."/>
            <person name="Ezra D."/>
            <person name="Gonzalez J."/>
            <person name="Henrissat B."/>
            <person name="Kuo A."/>
            <person name="Liang C."/>
            <person name="Lipzen A."/>
            <person name="Lutzoni F."/>
            <person name="Magnuson J."/>
            <person name="Mondo S."/>
            <person name="Nolan M."/>
            <person name="Ohm R."/>
            <person name="Pangilinan J."/>
            <person name="Park H.-J."/>
            <person name="Ramirez L."/>
            <person name="Alfaro M."/>
            <person name="Sun H."/>
            <person name="Tritt A."/>
            <person name="Yoshinaga Y."/>
            <person name="Zwiers L.-H."/>
            <person name="Turgeon B."/>
            <person name="Goodwin S."/>
            <person name="Spatafora J."/>
            <person name="Crous P."/>
            <person name="Grigoriev I."/>
        </authorList>
    </citation>
    <scope>NUCLEOTIDE SEQUENCE</scope>
    <source>
        <strain evidence="2">CBS 279.74</strain>
    </source>
</reference>
<dbReference type="InterPro" id="IPR039970">
    <property type="entry name" value="TF_Grauzone"/>
</dbReference>